<comment type="caution">
    <text evidence="1">The sequence shown here is derived from an EMBL/GenBank/DDBJ whole genome shotgun (WGS) entry which is preliminary data.</text>
</comment>
<evidence type="ECO:0008006" key="3">
    <source>
        <dbReference type="Google" id="ProtNLM"/>
    </source>
</evidence>
<dbReference type="EMBL" id="SSND01000005">
    <property type="protein sequence ID" value="THD81541.1"/>
    <property type="molecule type" value="Genomic_DNA"/>
</dbReference>
<evidence type="ECO:0000313" key="1">
    <source>
        <dbReference type="EMBL" id="THD81541.1"/>
    </source>
</evidence>
<sequence length="65" mass="7226">MSTVAICKLKEVRAELILRGTSFNAFCLEHGFVRQAVTFALTGKRSGPRSQDLAKRFLAKVRETA</sequence>
<keyword evidence="2" id="KW-1185">Reference proteome</keyword>
<proteinExistence type="predicted"/>
<dbReference type="AlphaFoldDB" id="A0A4V3V036"/>
<dbReference type="Proteomes" id="UP000309450">
    <property type="component" value="Unassembled WGS sequence"/>
</dbReference>
<protein>
    <recommendedName>
        <fullName evidence="3">Transcriptional regulator</fullName>
    </recommendedName>
</protein>
<reference evidence="1 2" key="1">
    <citation type="submission" date="2019-04" db="EMBL/GenBank/DDBJ databases">
        <title>Draft genome sequence of Gemmobacter aestuarii sp. nov.</title>
        <authorList>
            <person name="Hameed A."/>
            <person name="Lin S.-Y."/>
            <person name="Shahina M."/>
            <person name="Lai W.-A."/>
            <person name="Young C.-C."/>
        </authorList>
    </citation>
    <scope>NUCLEOTIDE SEQUENCE [LARGE SCALE GENOMIC DNA]</scope>
    <source>
        <strain evidence="1 2">CC-PW-75</strain>
    </source>
</reference>
<organism evidence="1 2">
    <name type="scientific">Aliigemmobacter aestuarii</name>
    <dbReference type="NCBI Taxonomy" id="1445661"/>
    <lineage>
        <taxon>Bacteria</taxon>
        <taxon>Pseudomonadati</taxon>
        <taxon>Pseudomonadota</taxon>
        <taxon>Alphaproteobacteria</taxon>
        <taxon>Rhodobacterales</taxon>
        <taxon>Paracoccaceae</taxon>
        <taxon>Aliigemmobacter</taxon>
    </lineage>
</organism>
<gene>
    <name evidence="1" type="ORF">E7811_16685</name>
</gene>
<accession>A0A4V3V036</accession>
<evidence type="ECO:0000313" key="2">
    <source>
        <dbReference type="Proteomes" id="UP000309450"/>
    </source>
</evidence>
<name>A0A4V3V036_9RHOB</name>
<dbReference type="RefSeq" id="WP_136395801.1">
    <property type="nucleotide sequence ID" value="NZ_SSND01000005.1"/>
</dbReference>